<dbReference type="InterPro" id="IPR051673">
    <property type="entry name" value="SSDNA_exonuclease_RecJ"/>
</dbReference>
<dbReference type="Proteomes" id="UP000231198">
    <property type="component" value="Unassembled WGS sequence"/>
</dbReference>
<gene>
    <name evidence="9" type="primary">recJ</name>
    <name evidence="9" type="ORF">COT62_03540</name>
</gene>
<dbReference type="Gene3D" id="3.90.1640.30">
    <property type="match status" value="1"/>
</dbReference>
<keyword evidence="3" id="KW-0540">Nuclease</keyword>
<dbReference type="NCBIfam" id="TIGR00644">
    <property type="entry name" value="recJ"/>
    <property type="match status" value="1"/>
</dbReference>
<keyword evidence="5 9" id="KW-0269">Exonuclease</keyword>
<evidence type="ECO:0000256" key="5">
    <source>
        <dbReference type="ARBA" id="ARBA00022839"/>
    </source>
</evidence>
<accession>A0A2H0WS55</accession>
<keyword evidence="4" id="KW-0378">Hydrolase</keyword>
<dbReference type="GO" id="GO:0003676">
    <property type="term" value="F:nucleic acid binding"/>
    <property type="evidence" value="ECO:0007669"/>
    <property type="project" value="InterPro"/>
</dbReference>
<evidence type="ECO:0000256" key="3">
    <source>
        <dbReference type="ARBA" id="ARBA00022722"/>
    </source>
</evidence>
<dbReference type="SUPFAM" id="SSF64182">
    <property type="entry name" value="DHH phosphoesterases"/>
    <property type="match status" value="1"/>
</dbReference>
<comment type="similarity">
    <text evidence="1">Belongs to the RecJ family.</text>
</comment>
<dbReference type="PANTHER" id="PTHR30255">
    <property type="entry name" value="SINGLE-STRANDED-DNA-SPECIFIC EXONUCLEASE RECJ"/>
    <property type="match status" value="1"/>
</dbReference>
<name>A0A2H0WS55_9BACT</name>
<organism evidence="9 10">
    <name type="scientific">Candidatus Roizmanbacteria bacterium CG09_land_8_20_14_0_10_41_9</name>
    <dbReference type="NCBI Taxonomy" id="1974850"/>
    <lineage>
        <taxon>Bacteria</taxon>
        <taxon>Candidatus Roizmaniibacteriota</taxon>
    </lineage>
</organism>
<proteinExistence type="inferred from homology"/>
<evidence type="ECO:0000259" key="7">
    <source>
        <dbReference type="Pfam" id="PF02272"/>
    </source>
</evidence>
<dbReference type="InterPro" id="IPR041122">
    <property type="entry name" value="RecJ_OB"/>
</dbReference>
<dbReference type="InterPro" id="IPR038763">
    <property type="entry name" value="DHH_sf"/>
</dbReference>
<reference evidence="10" key="1">
    <citation type="submission" date="2017-09" db="EMBL/GenBank/DDBJ databases">
        <title>Depth-based differentiation of microbial function through sediment-hosted aquifers and enrichment of novel symbionts in the deep terrestrial subsurface.</title>
        <authorList>
            <person name="Probst A.J."/>
            <person name="Ladd B."/>
            <person name="Jarett J.K."/>
            <person name="Geller-Mcgrath D.E."/>
            <person name="Sieber C.M.K."/>
            <person name="Emerson J.B."/>
            <person name="Anantharaman K."/>
            <person name="Thomas B.C."/>
            <person name="Malmstrom R."/>
            <person name="Stieglmeier M."/>
            <person name="Klingl A."/>
            <person name="Woyke T."/>
            <person name="Ryan C.M."/>
            <person name="Banfield J.F."/>
        </authorList>
    </citation>
    <scope>NUCLEOTIDE SEQUENCE [LARGE SCALE GENOMIC DNA]</scope>
</reference>
<evidence type="ECO:0000256" key="1">
    <source>
        <dbReference type="ARBA" id="ARBA00005915"/>
    </source>
</evidence>
<dbReference type="EMBL" id="PEZG01000076">
    <property type="protein sequence ID" value="PIS15473.1"/>
    <property type="molecule type" value="Genomic_DNA"/>
</dbReference>
<sequence>MKIGWGKEIKQGKTLSDNQIVSLLLKKRGVKNPVEFLNPVHPKQIRLKDFSPFYEKKLQFCFKLLEEIKEKGEMIIVYSDYDADGITGAAILWETLHFLGFNVMPYVPHRKHEGYGFSKKGIDAIKKQYDPRLMISVDHGITAAEKITYAKKLGISVIVTDHHLKPDMLPKDAFAVFHIPQLSGSAVAYFFAKEIFIRFYKKDSLSHKMLETYFQTDYLALATIGTIADMVPLIGPSRNIAWHGLQAFPFVKRYGLKHILREAGIAGRKITPYEIGFMIAPRINAVGRLEHAMDALRLLCTTQEKKAYELASHIGNTNRERQDLVEQSLKEAKKMVESIGKIIPKLIILVSDHWNEGIIGLVASKITEQYGRPTIVMTQVDGFFKGSARSIPSFHITDFLRDQKKYLVDVGGHKQAAGFTIENARVKEFIKVAQKKADKLISKKDLERKIDVDFKLPLSRLSVSLVEKIQTLEPFGVGNPRPVFYSEGTLVDAKIIGKMKNHLKLFVADLDKKRLPMEFVAFSSADQFFSLKKGEKMKLRYTVEVSTWQDKTSITGKIIHFDQLGEKV</sequence>
<dbReference type="Gene3D" id="3.10.310.30">
    <property type="match status" value="1"/>
</dbReference>
<dbReference type="GO" id="GO:0008409">
    <property type="term" value="F:5'-3' exonuclease activity"/>
    <property type="evidence" value="ECO:0007669"/>
    <property type="project" value="InterPro"/>
</dbReference>
<comment type="caution">
    <text evidence="9">The sequence shown here is derived from an EMBL/GenBank/DDBJ whole genome shotgun (WGS) entry which is preliminary data.</text>
</comment>
<feature type="domain" description="DDH" evidence="6">
    <location>
        <begin position="75"/>
        <end position="209"/>
    </location>
</feature>
<dbReference type="AlphaFoldDB" id="A0A2H0WS55"/>
<evidence type="ECO:0000259" key="6">
    <source>
        <dbReference type="Pfam" id="PF01368"/>
    </source>
</evidence>
<evidence type="ECO:0000313" key="9">
    <source>
        <dbReference type="EMBL" id="PIS15473.1"/>
    </source>
</evidence>
<dbReference type="InterPro" id="IPR001667">
    <property type="entry name" value="DDH_dom"/>
</dbReference>
<feature type="domain" description="DHHA1" evidence="7">
    <location>
        <begin position="345"/>
        <end position="436"/>
    </location>
</feature>
<feature type="domain" description="RecJ OB" evidence="8">
    <location>
        <begin position="452"/>
        <end position="557"/>
    </location>
</feature>
<dbReference type="InterPro" id="IPR004610">
    <property type="entry name" value="RecJ"/>
</dbReference>
<dbReference type="GO" id="GO:0006310">
    <property type="term" value="P:DNA recombination"/>
    <property type="evidence" value="ECO:0007669"/>
    <property type="project" value="InterPro"/>
</dbReference>
<evidence type="ECO:0000313" key="10">
    <source>
        <dbReference type="Proteomes" id="UP000231198"/>
    </source>
</evidence>
<dbReference type="Pfam" id="PF17768">
    <property type="entry name" value="RecJ_OB"/>
    <property type="match status" value="1"/>
</dbReference>
<evidence type="ECO:0000256" key="4">
    <source>
        <dbReference type="ARBA" id="ARBA00022801"/>
    </source>
</evidence>
<dbReference type="InterPro" id="IPR003156">
    <property type="entry name" value="DHHA1_dom"/>
</dbReference>
<evidence type="ECO:0000256" key="2">
    <source>
        <dbReference type="ARBA" id="ARBA00019841"/>
    </source>
</evidence>
<protein>
    <recommendedName>
        <fullName evidence="2">Single-stranded-DNA-specific exonuclease RecJ</fullName>
    </recommendedName>
</protein>
<dbReference type="PANTHER" id="PTHR30255:SF2">
    <property type="entry name" value="SINGLE-STRANDED-DNA-SPECIFIC EXONUCLEASE RECJ"/>
    <property type="match status" value="1"/>
</dbReference>
<dbReference type="GO" id="GO:0006281">
    <property type="term" value="P:DNA repair"/>
    <property type="evidence" value="ECO:0007669"/>
    <property type="project" value="InterPro"/>
</dbReference>
<dbReference type="Pfam" id="PF01368">
    <property type="entry name" value="DHH"/>
    <property type="match status" value="1"/>
</dbReference>
<dbReference type="Pfam" id="PF02272">
    <property type="entry name" value="DHHA1"/>
    <property type="match status" value="1"/>
</dbReference>
<evidence type="ECO:0000259" key="8">
    <source>
        <dbReference type="Pfam" id="PF17768"/>
    </source>
</evidence>